<dbReference type="EMBL" id="JADGJH010001795">
    <property type="protein sequence ID" value="KAJ3109878.1"/>
    <property type="molecule type" value="Genomic_DNA"/>
</dbReference>
<keyword evidence="1" id="KW-0328">Glycosyltransferase</keyword>
<feature type="region of interest" description="Disordered" evidence="2">
    <location>
        <begin position="268"/>
        <end position="294"/>
    </location>
</feature>
<organism evidence="4 5">
    <name type="scientific">Physocladia obscura</name>
    <dbReference type="NCBI Taxonomy" id="109957"/>
    <lineage>
        <taxon>Eukaryota</taxon>
        <taxon>Fungi</taxon>
        <taxon>Fungi incertae sedis</taxon>
        <taxon>Chytridiomycota</taxon>
        <taxon>Chytridiomycota incertae sedis</taxon>
        <taxon>Chytridiomycetes</taxon>
        <taxon>Chytridiales</taxon>
        <taxon>Chytriomycetaceae</taxon>
        <taxon>Physocladia</taxon>
    </lineage>
</organism>
<dbReference type="AlphaFoldDB" id="A0AAD5SWF7"/>
<feature type="compositionally biased region" description="Polar residues" evidence="2">
    <location>
        <begin position="284"/>
        <end position="294"/>
    </location>
</feature>
<evidence type="ECO:0000259" key="3">
    <source>
        <dbReference type="Pfam" id="PF00534"/>
    </source>
</evidence>
<protein>
    <recommendedName>
        <fullName evidence="3">Glycosyl transferase family 1 domain-containing protein</fullName>
    </recommendedName>
</protein>
<keyword evidence="5" id="KW-1185">Reference proteome</keyword>
<proteinExistence type="predicted"/>
<gene>
    <name evidence="4" type="ORF">HK100_003230</name>
</gene>
<dbReference type="SUPFAM" id="SSF53756">
    <property type="entry name" value="UDP-Glycosyltransferase/glycogen phosphorylase"/>
    <property type="match status" value="1"/>
</dbReference>
<evidence type="ECO:0000256" key="2">
    <source>
        <dbReference type="SAM" id="MobiDB-lite"/>
    </source>
</evidence>
<evidence type="ECO:0000313" key="4">
    <source>
        <dbReference type="EMBL" id="KAJ3109878.1"/>
    </source>
</evidence>
<dbReference type="Gene3D" id="3.40.50.2000">
    <property type="entry name" value="Glycogen Phosphorylase B"/>
    <property type="match status" value="1"/>
</dbReference>
<dbReference type="Proteomes" id="UP001211907">
    <property type="component" value="Unassembled WGS sequence"/>
</dbReference>
<reference evidence="4" key="1">
    <citation type="submission" date="2020-05" db="EMBL/GenBank/DDBJ databases">
        <title>Phylogenomic resolution of chytrid fungi.</title>
        <authorList>
            <person name="Stajich J.E."/>
            <person name="Amses K."/>
            <person name="Simmons R."/>
            <person name="Seto K."/>
            <person name="Myers J."/>
            <person name="Bonds A."/>
            <person name="Quandt C.A."/>
            <person name="Barry K."/>
            <person name="Liu P."/>
            <person name="Grigoriev I."/>
            <person name="Longcore J.E."/>
            <person name="James T.Y."/>
        </authorList>
    </citation>
    <scope>NUCLEOTIDE SEQUENCE</scope>
    <source>
        <strain evidence="4">JEL0513</strain>
    </source>
</reference>
<feature type="domain" description="Glycosyl transferase family 1" evidence="3">
    <location>
        <begin position="395"/>
        <end position="474"/>
    </location>
</feature>
<feature type="compositionally biased region" description="Low complexity" evidence="2">
    <location>
        <begin position="268"/>
        <end position="283"/>
    </location>
</feature>
<keyword evidence="1" id="KW-0808">Transferase</keyword>
<sequence>MLVRYMKKGFTKTIESVLMNKGRLVLFAVLVFLGLVILGSFGGLLGGIRQRKPGTDKGGAGADAEENTSGIGAIRVASSGLVVRPPEGRTVFTLGELLDLCHNGDSLTITRSEAYAPRVRDPSSEDIEEEGQEDDEDFAFLGRCFVLEIAVHQAGRSMGHCSDFAEYILHGHARLTGDHSSHIWAKKLKVCPKSTYLHFEGVKAFKTIASASASLPHSQRPHNWWAPNIEQVSHEQMPLLHLADRVLCKTRILCDAIAAINNQSSIGPSILPSNSPSNSSTTTQPHVKNNDNSSSKISAMYISHSSPDAFVDAQRHIPNLLNVSRDYNAYFHSYGHSGRKRTDQLYACWRSHPEWPLLVVVAENIENSVNNESTHNFKGQPEAIAASGGNYTNAEIDELLVKNVKVYERLSLRDLRLLQWKHAVHICPSQQEGYGHYINEARALSALTLTTNYPPMNEFITDNISGILIDHADPPVAEEYQGFAPYFASPVAVEPHHICRAVERAMELSTVQREEMGRRARMRYDEDTMVMERRIEELRRDAKAFLDTDEFPDLNE</sequence>
<dbReference type="InterPro" id="IPR001296">
    <property type="entry name" value="Glyco_trans_1"/>
</dbReference>
<evidence type="ECO:0000313" key="5">
    <source>
        <dbReference type="Proteomes" id="UP001211907"/>
    </source>
</evidence>
<dbReference type="Pfam" id="PF00534">
    <property type="entry name" value="Glycos_transf_1"/>
    <property type="match status" value="1"/>
</dbReference>
<comment type="caution">
    <text evidence="4">The sequence shown here is derived from an EMBL/GenBank/DDBJ whole genome shotgun (WGS) entry which is preliminary data.</text>
</comment>
<dbReference type="GO" id="GO:0016757">
    <property type="term" value="F:glycosyltransferase activity"/>
    <property type="evidence" value="ECO:0007669"/>
    <property type="project" value="UniProtKB-KW"/>
</dbReference>
<accession>A0AAD5SWF7</accession>
<name>A0AAD5SWF7_9FUNG</name>
<evidence type="ECO:0000256" key="1">
    <source>
        <dbReference type="ARBA" id="ARBA00022676"/>
    </source>
</evidence>